<sequence length="75" mass="8281">MCSAMCSSTAPWAWLERKRQSTAWLWHEEPTPAKVRPARGAGKILTANFSDRTSASPRQRSALGAQHELRTLCAG</sequence>
<comment type="caution">
    <text evidence="1">The sequence shown here is derived from an EMBL/GenBank/DDBJ whole genome shotgun (WGS) entry which is preliminary data.</text>
</comment>
<protein>
    <submittedName>
        <fullName evidence="1">Uncharacterized protein</fullName>
    </submittedName>
</protein>
<accession>A0A4C1WQK8</accession>
<keyword evidence="2" id="KW-1185">Reference proteome</keyword>
<dbReference type="Proteomes" id="UP000299102">
    <property type="component" value="Unassembled WGS sequence"/>
</dbReference>
<gene>
    <name evidence="1" type="ORF">EVAR_28482_1</name>
</gene>
<dbReference type="EMBL" id="BGZK01000617">
    <property type="protein sequence ID" value="GBP53140.1"/>
    <property type="molecule type" value="Genomic_DNA"/>
</dbReference>
<organism evidence="1 2">
    <name type="scientific">Eumeta variegata</name>
    <name type="common">Bagworm moth</name>
    <name type="synonym">Eumeta japonica</name>
    <dbReference type="NCBI Taxonomy" id="151549"/>
    <lineage>
        <taxon>Eukaryota</taxon>
        <taxon>Metazoa</taxon>
        <taxon>Ecdysozoa</taxon>
        <taxon>Arthropoda</taxon>
        <taxon>Hexapoda</taxon>
        <taxon>Insecta</taxon>
        <taxon>Pterygota</taxon>
        <taxon>Neoptera</taxon>
        <taxon>Endopterygota</taxon>
        <taxon>Lepidoptera</taxon>
        <taxon>Glossata</taxon>
        <taxon>Ditrysia</taxon>
        <taxon>Tineoidea</taxon>
        <taxon>Psychidae</taxon>
        <taxon>Oiketicinae</taxon>
        <taxon>Eumeta</taxon>
    </lineage>
</organism>
<name>A0A4C1WQK8_EUMVA</name>
<proteinExistence type="predicted"/>
<evidence type="ECO:0000313" key="2">
    <source>
        <dbReference type="Proteomes" id="UP000299102"/>
    </source>
</evidence>
<reference evidence="1 2" key="1">
    <citation type="journal article" date="2019" name="Commun. Biol.">
        <title>The bagworm genome reveals a unique fibroin gene that provides high tensile strength.</title>
        <authorList>
            <person name="Kono N."/>
            <person name="Nakamura H."/>
            <person name="Ohtoshi R."/>
            <person name="Tomita M."/>
            <person name="Numata K."/>
            <person name="Arakawa K."/>
        </authorList>
    </citation>
    <scope>NUCLEOTIDE SEQUENCE [LARGE SCALE GENOMIC DNA]</scope>
</reference>
<evidence type="ECO:0000313" key="1">
    <source>
        <dbReference type="EMBL" id="GBP53140.1"/>
    </source>
</evidence>
<dbReference type="AlphaFoldDB" id="A0A4C1WQK8"/>